<dbReference type="PANTHER" id="PTHR43046:SF2">
    <property type="entry name" value="8-OXO-DGTP DIPHOSPHATASE-RELATED"/>
    <property type="match status" value="1"/>
</dbReference>
<dbReference type="GO" id="GO:0016787">
    <property type="term" value="F:hydrolase activity"/>
    <property type="evidence" value="ECO:0007669"/>
    <property type="project" value="UniProtKB-KW"/>
</dbReference>
<dbReference type="PRINTS" id="PR00502">
    <property type="entry name" value="NUDIXFAMILY"/>
</dbReference>
<evidence type="ECO:0000256" key="1">
    <source>
        <dbReference type="ARBA" id="ARBA00001946"/>
    </source>
</evidence>
<dbReference type="EMBL" id="CP032418">
    <property type="protein sequence ID" value="AYC28785.1"/>
    <property type="molecule type" value="Genomic_DNA"/>
</dbReference>
<dbReference type="RefSeq" id="WP_119882529.1">
    <property type="nucleotide sequence ID" value="NZ_CP032418.1"/>
</dbReference>
<dbReference type="InterPro" id="IPR020476">
    <property type="entry name" value="Nudix_hydrolase"/>
</dbReference>
<reference evidence="6" key="1">
    <citation type="submission" date="2018-09" db="EMBL/GenBank/DDBJ databases">
        <authorList>
            <person name="Zhu H."/>
        </authorList>
    </citation>
    <scope>NUCLEOTIDE SEQUENCE [LARGE SCALE GENOMIC DNA]</scope>
    <source>
        <strain evidence="6">K2R23-3</strain>
    </source>
</reference>
<gene>
    <name evidence="5" type="ORF">D3873_02445</name>
</gene>
<name>A0A385YPX6_9BACL</name>
<dbReference type="InterPro" id="IPR000086">
    <property type="entry name" value="NUDIX_hydrolase_dom"/>
</dbReference>
<evidence type="ECO:0000313" key="5">
    <source>
        <dbReference type="EMBL" id="AYC28785.1"/>
    </source>
</evidence>
<dbReference type="PROSITE" id="PS00893">
    <property type="entry name" value="NUDIX_BOX"/>
    <property type="match status" value="1"/>
</dbReference>
<comment type="cofactor">
    <cofactor evidence="1">
        <name>Mg(2+)</name>
        <dbReference type="ChEBI" id="CHEBI:18420"/>
    </cofactor>
</comment>
<dbReference type="Proteomes" id="UP000265725">
    <property type="component" value="Chromosome"/>
</dbReference>
<dbReference type="SUPFAM" id="SSF55811">
    <property type="entry name" value="Nudix"/>
    <property type="match status" value="1"/>
</dbReference>
<dbReference type="Gene3D" id="3.90.79.10">
    <property type="entry name" value="Nucleoside Triphosphate Pyrophosphohydrolase"/>
    <property type="match status" value="1"/>
</dbReference>
<proteinExistence type="inferred from homology"/>
<evidence type="ECO:0000256" key="2">
    <source>
        <dbReference type="ARBA" id="ARBA00022801"/>
    </source>
</evidence>
<dbReference type="InterPro" id="IPR020084">
    <property type="entry name" value="NUDIX_hydrolase_CS"/>
</dbReference>
<evidence type="ECO:0000256" key="3">
    <source>
        <dbReference type="RuleBase" id="RU003476"/>
    </source>
</evidence>
<organism evidence="5 6">
    <name type="scientific">Paenisporosarcina cavernae</name>
    <dbReference type="NCBI Taxonomy" id="2320858"/>
    <lineage>
        <taxon>Bacteria</taxon>
        <taxon>Bacillati</taxon>
        <taxon>Bacillota</taxon>
        <taxon>Bacilli</taxon>
        <taxon>Bacillales</taxon>
        <taxon>Caryophanaceae</taxon>
        <taxon>Paenisporosarcina</taxon>
    </lineage>
</organism>
<keyword evidence="6" id="KW-1185">Reference proteome</keyword>
<dbReference type="PROSITE" id="PS51462">
    <property type="entry name" value="NUDIX"/>
    <property type="match status" value="1"/>
</dbReference>
<keyword evidence="2 3" id="KW-0378">Hydrolase</keyword>
<evidence type="ECO:0000259" key="4">
    <source>
        <dbReference type="PROSITE" id="PS51462"/>
    </source>
</evidence>
<dbReference type="OrthoDB" id="9804563at2"/>
<dbReference type="InterPro" id="IPR015797">
    <property type="entry name" value="NUDIX_hydrolase-like_dom_sf"/>
</dbReference>
<dbReference type="PANTHER" id="PTHR43046">
    <property type="entry name" value="GDP-MANNOSE MANNOSYL HYDROLASE"/>
    <property type="match status" value="1"/>
</dbReference>
<protein>
    <submittedName>
        <fullName evidence="5">NUDIX hydrolase</fullName>
    </submittedName>
</protein>
<sequence>MKTWCGSAAICLNKNNEILMVKGYDTEHWSIPSGEIENGESAEECCLREVKEETGYDVKILERLWVKETVIKNFDVKVQYFKVEKIGRSTGINDPDGLIEEIAWKSISELEKFTHLYPEDVENILEMMK</sequence>
<feature type="domain" description="Nudix hydrolase" evidence="4">
    <location>
        <begin position="2"/>
        <end position="129"/>
    </location>
</feature>
<dbReference type="AlphaFoldDB" id="A0A385YPX6"/>
<accession>A0A385YPX6</accession>
<dbReference type="KEGG" id="paek:D3873_02445"/>
<evidence type="ECO:0000313" key="6">
    <source>
        <dbReference type="Proteomes" id="UP000265725"/>
    </source>
</evidence>
<comment type="similarity">
    <text evidence="3">Belongs to the Nudix hydrolase family.</text>
</comment>
<dbReference type="Pfam" id="PF00293">
    <property type="entry name" value="NUDIX"/>
    <property type="match status" value="1"/>
</dbReference>